<accession>A0A2U8WAV1</accession>
<organism evidence="1 2">
    <name type="scientific">Methylobacterium durans</name>
    <dbReference type="NCBI Taxonomy" id="2202825"/>
    <lineage>
        <taxon>Bacteria</taxon>
        <taxon>Pseudomonadati</taxon>
        <taxon>Pseudomonadota</taxon>
        <taxon>Alphaproteobacteria</taxon>
        <taxon>Hyphomicrobiales</taxon>
        <taxon>Methylobacteriaceae</taxon>
        <taxon>Methylobacterium</taxon>
    </lineage>
</organism>
<keyword evidence="2" id="KW-1185">Reference proteome</keyword>
<sequence length="548" mass="60202">MTASSIPWVHRERPGLGGGVTVRRTAMSAVAEVETAHHAASLAARDMATWSNFRISPDAALLPELDTIAARVDDLTRNNGIAAGAERTFVDNVIGPRVRCKPNPDRIALGRSAEWVAEWSQQVESLFGSYFDTDWFDAGLRYNGHVSTRLLARTIAATGEGLALPLYTKRNGSRWNTCIQLVDPARLSNPNGSADTSTLRGGVEIDAVTTAAVAYHIRKSHPGDAFSLRSAFSAGAWERIPAYQAFGRRRVIHVYESERVGQTRGKSIVAAVARQFKMLDKYAVEQVRLAVLNSLVFGALETPLDQQSIVEMMGGAGADGLDDPSAAFAAYQSAINEWRVQMRGGAIIPMPPGTNLKPFAPNNQNAASFEQFFRTVLKQVGAGLNIGYELTSKDFSQSNYSSARAALLEAWRYFLSVRQFLVDHWLDPIFDLWFEEAVQRGLIPDCTPDDYYPNQRAWTRCNWTFAGRGWVDPLKEALAAKARMDGNISTMADECAEQGRDWREQLEQMARENALADELGLPRPHVANPRIAAAEIAADTKLAVAGND</sequence>
<dbReference type="Pfam" id="PF05136">
    <property type="entry name" value="Phage_portal_2"/>
    <property type="match status" value="1"/>
</dbReference>
<dbReference type="OrthoDB" id="9770450at2"/>
<dbReference type="NCBIfam" id="TIGR01539">
    <property type="entry name" value="portal_lambda"/>
    <property type="match status" value="1"/>
</dbReference>
<evidence type="ECO:0000313" key="1">
    <source>
        <dbReference type="EMBL" id="AWN43159.1"/>
    </source>
</evidence>
<dbReference type="KEGG" id="mets:DK389_25025"/>
<dbReference type="EMBL" id="CP029550">
    <property type="protein sequence ID" value="AWN43159.1"/>
    <property type="molecule type" value="Genomic_DNA"/>
</dbReference>
<evidence type="ECO:0000313" key="2">
    <source>
        <dbReference type="Proteomes" id="UP000245926"/>
    </source>
</evidence>
<dbReference type="Proteomes" id="UP000245926">
    <property type="component" value="Chromosome"/>
</dbReference>
<dbReference type="RefSeq" id="WP_109893696.1">
    <property type="nucleotide sequence ID" value="NZ_CP029550.1"/>
</dbReference>
<dbReference type="GO" id="GO:0005198">
    <property type="term" value="F:structural molecule activity"/>
    <property type="evidence" value="ECO:0007669"/>
    <property type="project" value="InterPro"/>
</dbReference>
<dbReference type="GO" id="GO:0019068">
    <property type="term" value="P:virion assembly"/>
    <property type="evidence" value="ECO:0007669"/>
    <property type="project" value="InterPro"/>
</dbReference>
<dbReference type="AlphaFoldDB" id="A0A2U8WAV1"/>
<proteinExistence type="predicted"/>
<gene>
    <name evidence="1" type="ORF">DK389_25025</name>
</gene>
<reference evidence="2" key="1">
    <citation type="submission" date="2018-05" db="EMBL/GenBank/DDBJ databases">
        <title>Complete Genome Sequence of Methylobacterium sp. 17SD2-17.</title>
        <authorList>
            <person name="Srinivasan S."/>
        </authorList>
    </citation>
    <scope>NUCLEOTIDE SEQUENCE [LARGE SCALE GENOMIC DNA]</scope>
    <source>
        <strain evidence="2">17SD2-17</strain>
    </source>
</reference>
<name>A0A2U8WAV1_9HYPH</name>
<protein>
    <submittedName>
        <fullName evidence="1">Phage portal protein</fullName>
    </submittedName>
</protein>
<dbReference type="InterPro" id="IPR006429">
    <property type="entry name" value="Phage_lambda_portal"/>
</dbReference>